<organism evidence="5 6">
    <name type="scientific">Alistipes communis</name>
    <dbReference type="NCBI Taxonomy" id="2585118"/>
    <lineage>
        <taxon>Bacteria</taxon>
        <taxon>Pseudomonadati</taxon>
        <taxon>Bacteroidota</taxon>
        <taxon>Bacteroidia</taxon>
        <taxon>Bacteroidales</taxon>
        <taxon>Rikenellaceae</taxon>
        <taxon>Alistipes</taxon>
    </lineage>
</organism>
<dbReference type="GO" id="GO:0016836">
    <property type="term" value="F:hydro-lyase activity"/>
    <property type="evidence" value="ECO:0007669"/>
    <property type="project" value="UniProtKB-UniRule"/>
</dbReference>
<dbReference type="PANTHER" id="PTHR37690">
    <property type="entry name" value="CHORISMATE DEHYDRATASE"/>
    <property type="match status" value="1"/>
</dbReference>
<keyword evidence="6" id="KW-1185">Reference proteome</keyword>
<evidence type="ECO:0000256" key="4">
    <source>
        <dbReference type="HAMAP-Rule" id="MF_00995"/>
    </source>
</evidence>
<sequence>MPSLIRIFAADPAERQENGNVPAPSRTGSLTKGKHVWMMALIPRIAAVSYLNTIPFIYGIRHAGDLRAELLLTPPALCASNFIDGNADIALLPSAVVPRLKDAELVTDFCIGAEGEVRTVVVVSNTPIEEVRRIWLDAHSRTSVQLTGYLAARRWKIAPQWLDMSDYAVLDTPQEGDAFLLIGDKVFDHEDEFIYSYDLAAEWREATGLPFAFAVWVARKGTPYEVTDALEEALTFGVERIYEAVQQSDYRDRPYAYDYLTRNIDFLFDNEKRKALQKFWTSGVKVTPLVEPG</sequence>
<gene>
    <name evidence="4 5" type="primary">mqnA</name>
    <name evidence="5" type="ORF">A5CBH24_12950</name>
</gene>
<dbReference type="AlphaFoldDB" id="A0A4Y1WSY4"/>
<dbReference type="EC" id="4.2.1.151" evidence="4"/>
<evidence type="ECO:0000313" key="5">
    <source>
        <dbReference type="EMBL" id="BBL03982.1"/>
    </source>
</evidence>
<dbReference type="InterPro" id="IPR030868">
    <property type="entry name" value="MqnA"/>
</dbReference>
<protein>
    <recommendedName>
        <fullName evidence="4">Chorismate dehydratase</fullName>
        <ecNumber evidence="4">4.2.1.151</ecNumber>
    </recommendedName>
    <alternativeName>
        <fullName evidence="4">Menaquinone biosynthetic enzyme MqnA</fullName>
    </alternativeName>
</protein>
<evidence type="ECO:0000256" key="1">
    <source>
        <dbReference type="ARBA" id="ARBA00004863"/>
    </source>
</evidence>
<comment type="pathway">
    <text evidence="1 4">Quinol/quinone metabolism; menaquinone biosynthesis.</text>
</comment>
<accession>A0A4Y1WSY4</accession>
<dbReference type="Pfam" id="PF02621">
    <property type="entry name" value="VitK2_biosynth"/>
    <property type="match status" value="1"/>
</dbReference>
<dbReference type="Proteomes" id="UP000318946">
    <property type="component" value="Chromosome"/>
</dbReference>
<evidence type="ECO:0000313" key="6">
    <source>
        <dbReference type="Proteomes" id="UP000318946"/>
    </source>
</evidence>
<dbReference type="EMBL" id="AP019735">
    <property type="protein sequence ID" value="BBL03982.1"/>
    <property type="molecule type" value="Genomic_DNA"/>
</dbReference>
<dbReference type="HAMAP" id="MF_00995">
    <property type="entry name" value="MqnA"/>
    <property type="match status" value="1"/>
</dbReference>
<dbReference type="Gene3D" id="3.40.190.10">
    <property type="entry name" value="Periplasmic binding protein-like II"/>
    <property type="match status" value="2"/>
</dbReference>
<dbReference type="GO" id="GO:0009234">
    <property type="term" value="P:menaquinone biosynthetic process"/>
    <property type="evidence" value="ECO:0007669"/>
    <property type="project" value="UniProtKB-UniRule"/>
</dbReference>
<dbReference type="KEGG" id="acou:A5CBH24_12950"/>
<dbReference type="UniPathway" id="UPA00079"/>
<comment type="similarity">
    <text evidence="4">Belongs to the MqnA/MqnD family. MqnA subfamily.</text>
</comment>
<keyword evidence="3 4" id="KW-0456">Lyase</keyword>
<dbReference type="InterPro" id="IPR003773">
    <property type="entry name" value="Menaquinone_biosynth"/>
</dbReference>
<name>A0A4Y1WSY4_9BACT</name>
<reference evidence="6" key="1">
    <citation type="submission" date="2019-06" db="EMBL/GenBank/DDBJ databases">
        <title>Alistipes onderdonkii subsp. vulgaris subsp. nov., Alistipes dispar sp. nov. and Alistipes communis sp. nov., isolated from human faeces, and creation of Alistipes onderdonkii subsp. onderdonkii subsp. nov.</title>
        <authorList>
            <person name="Sakamoto M."/>
            <person name="Ikeyama N."/>
            <person name="Ogata Y."/>
            <person name="Suda W."/>
            <person name="Iino T."/>
            <person name="Hattori M."/>
            <person name="Ohkuma M."/>
        </authorList>
    </citation>
    <scope>NUCLEOTIDE SEQUENCE [LARGE SCALE GENOMIC DNA]</scope>
    <source>
        <strain evidence="6">5CBH24</strain>
    </source>
</reference>
<keyword evidence="2 4" id="KW-0474">Menaquinone biosynthesis</keyword>
<proteinExistence type="inferred from homology"/>
<comment type="function">
    <text evidence="4">Catalyzes the dehydration of chorismate into 3-[(1-carboxyvinyl)oxy]benzoate, a step in the biosynthesis of menaquinone (MK, vitamin K2).</text>
</comment>
<evidence type="ECO:0000256" key="2">
    <source>
        <dbReference type="ARBA" id="ARBA00022428"/>
    </source>
</evidence>
<dbReference type="SUPFAM" id="SSF53850">
    <property type="entry name" value="Periplasmic binding protein-like II"/>
    <property type="match status" value="1"/>
</dbReference>
<comment type="catalytic activity">
    <reaction evidence="4">
        <text>chorismate = 3-[(1-carboxyvinyl)-oxy]benzoate + H2O</text>
        <dbReference type="Rhea" id="RHEA:40051"/>
        <dbReference type="ChEBI" id="CHEBI:15377"/>
        <dbReference type="ChEBI" id="CHEBI:29748"/>
        <dbReference type="ChEBI" id="CHEBI:76981"/>
        <dbReference type="EC" id="4.2.1.151"/>
    </reaction>
</comment>
<dbReference type="PANTHER" id="PTHR37690:SF1">
    <property type="entry name" value="CHORISMATE DEHYDRATASE"/>
    <property type="match status" value="1"/>
</dbReference>
<evidence type="ECO:0000256" key="3">
    <source>
        <dbReference type="ARBA" id="ARBA00023239"/>
    </source>
</evidence>
<dbReference type="CDD" id="cd13634">
    <property type="entry name" value="PBP2_Sco4506"/>
    <property type="match status" value="1"/>
</dbReference>